<gene>
    <name evidence="4" type="ORF">JHX88_10925</name>
    <name evidence="3" type="ORF">SAMN05421772_10317</name>
</gene>
<dbReference type="InterPro" id="IPR004165">
    <property type="entry name" value="CoA_trans_fam_I"/>
</dbReference>
<organism evidence="3 5">
    <name type="scientific">Paracoccus saliphilus</name>
    <dbReference type="NCBI Taxonomy" id="405559"/>
    <lineage>
        <taxon>Bacteria</taxon>
        <taxon>Pseudomonadati</taxon>
        <taxon>Pseudomonadota</taxon>
        <taxon>Alphaproteobacteria</taxon>
        <taxon>Rhodobacterales</taxon>
        <taxon>Paracoccaceae</taxon>
        <taxon>Paracoccus</taxon>
    </lineage>
</organism>
<dbReference type="SMART" id="SM00882">
    <property type="entry name" value="CoA_trans"/>
    <property type="match status" value="1"/>
</dbReference>
<protein>
    <submittedName>
        <fullName evidence="4">3-oxoacid CoA-transferase subunit B</fullName>
    </submittedName>
    <submittedName>
        <fullName evidence="3">3-oxoadipate CoA-transferase, beta subunit</fullName>
    </submittedName>
</protein>
<evidence type="ECO:0000313" key="6">
    <source>
        <dbReference type="Proteomes" id="UP001215549"/>
    </source>
</evidence>
<dbReference type="Gene3D" id="3.40.1080.10">
    <property type="entry name" value="Glutaconate Coenzyme A-transferase"/>
    <property type="match status" value="1"/>
</dbReference>
<dbReference type="Proteomes" id="UP000186216">
    <property type="component" value="Unassembled WGS sequence"/>
</dbReference>
<dbReference type="InterPro" id="IPR012791">
    <property type="entry name" value="3-oxoacid_CoA-transf_B"/>
</dbReference>
<name>A0AA45W2L3_9RHOB</name>
<dbReference type="Pfam" id="PF01144">
    <property type="entry name" value="CoA_trans"/>
    <property type="match status" value="1"/>
</dbReference>
<keyword evidence="6" id="KW-1185">Reference proteome</keyword>
<evidence type="ECO:0000313" key="3">
    <source>
        <dbReference type="EMBL" id="SIS69094.1"/>
    </source>
</evidence>
<dbReference type="Proteomes" id="UP001215549">
    <property type="component" value="Chromosome"/>
</dbReference>
<evidence type="ECO:0000313" key="4">
    <source>
        <dbReference type="EMBL" id="WCR01467.1"/>
    </source>
</evidence>
<proteinExistence type="inferred from homology"/>
<dbReference type="RefSeq" id="WP_076523866.1">
    <property type="nucleotide sequence ID" value="NZ_CP067140.1"/>
</dbReference>
<evidence type="ECO:0000256" key="2">
    <source>
        <dbReference type="ARBA" id="ARBA00022679"/>
    </source>
</evidence>
<dbReference type="EMBL" id="CP067140">
    <property type="protein sequence ID" value="WCR01467.1"/>
    <property type="molecule type" value="Genomic_DNA"/>
</dbReference>
<dbReference type="SUPFAM" id="SSF100950">
    <property type="entry name" value="NagB/RpiA/CoA transferase-like"/>
    <property type="match status" value="1"/>
</dbReference>
<sequence>MTPLSRNALARMVANHLPSESFVNLGIGAPTMVANALDASQGVILHSENGLLNVGPAPAEGEENHDLINAGKQPVTTLPGASFFDSSLSFSMMRGGHIDVAVLGAFQVSEDGDLANWNTGRDDGAPPAVGGAVDLAVGASQIWVMMEHTTRDGAPRIVSRCTMPLTAVGVVRRIFTNLCLITVTDAGLVVDAMIDDLELKDLQALTEATLTAAPALRTINSDGIVT</sequence>
<dbReference type="EMBL" id="FTOU01000003">
    <property type="protein sequence ID" value="SIS69094.1"/>
    <property type="molecule type" value="Genomic_DNA"/>
</dbReference>
<dbReference type="AlphaFoldDB" id="A0AA45W2L3"/>
<keyword evidence="2" id="KW-0808">Transferase</keyword>
<dbReference type="NCBIfam" id="TIGR02428">
    <property type="entry name" value="pcaJ_scoB_fam"/>
    <property type="match status" value="1"/>
</dbReference>
<evidence type="ECO:0000256" key="1">
    <source>
        <dbReference type="ARBA" id="ARBA00007047"/>
    </source>
</evidence>
<reference evidence="4 6" key="2">
    <citation type="submission" date="2021-01" db="EMBL/GenBank/DDBJ databases">
        <title>Biogeographic distribution of Paracoccus.</title>
        <authorList>
            <person name="Hollensteiner J."/>
            <person name="Leineberger J."/>
            <person name="Brinkhoff T."/>
            <person name="Daniel R."/>
        </authorList>
    </citation>
    <scope>NUCLEOTIDE SEQUENCE [LARGE SCALE GENOMIC DNA]</scope>
    <source>
        <strain evidence="4 6">DSM 18447</strain>
    </source>
</reference>
<evidence type="ECO:0000313" key="5">
    <source>
        <dbReference type="Proteomes" id="UP000186216"/>
    </source>
</evidence>
<dbReference type="PANTHER" id="PTHR13707">
    <property type="entry name" value="KETOACID-COENZYME A TRANSFERASE"/>
    <property type="match status" value="1"/>
</dbReference>
<comment type="similarity">
    <text evidence="1">Belongs to the 3-oxoacid CoA-transferase subunit B family.</text>
</comment>
<dbReference type="GO" id="GO:0008410">
    <property type="term" value="F:CoA-transferase activity"/>
    <property type="evidence" value="ECO:0007669"/>
    <property type="project" value="InterPro"/>
</dbReference>
<dbReference type="InterPro" id="IPR037171">
    <property type="entry name" value="NagB/RpiA_transferase-like"/>
</dbReference>
<accession>A0AA45W2L3</accession>
<reference evidence="3 5" key="1">
    <citation type="submission" date="2017-01" db="EMBL/GenBank/DDBJ databases">
        <authorList>
            <person name="Varghese N."/>
            <person name="Submissions S."/>
        </authorList>
    </citation>
    <scope>NUCLEOTIDE SEQUENCE [LARGE SCALE GENOMIC DNA]</scope>
    <source>
        <strain evidence="3 5">DSM 18447</strain>
    </source>
</reference>
<dbReference type="PANTHER" id="PTHR13707:SF57">
    <property type="entry name" value="SUCCINYL-COA:3-KETOACID COENZYME A TRANSFERASE SUBUNIT B-RELATED"/>
    <property type="match status" value="1"/>
</dbReference>